<dbReference type="PANTHER" id="PTHR22674">
    <property type="entry name" value="NTPASE, KAP FAMILY P-LOOP DOMAIN-CONTAINING 1"/>
    <property type="match status" value="1"/>
</dbReference>
<evidence type="ECO:0000313" key="2">
    <source>
        <dbReference type="EMBL" id="AZN71695.1"/>
    </source>
</evidence>
<dbReference type="Proteomes" id="UP000268192">
    <property type="component" value="Chromosome"/>
</dbReference>
<accession>A0A3S9B3Z6</accession>
<proteinExistence type="predicted"/>
<keyword evidence="3" id="KW-1185">Reference proteome</keyword>
<dbReference type="InterPro" id="IPR027417">
    <property type="entry name" value="P-loop_NTPase"/>
</dbReference>
<dbReference type="Gene3D" id="3.40.50.300">
    <property type="entry name" value="P-loop containing nucleotide triphosphate hydrolases"/>
    <property type="match status" value="1"/>
</dbReference>
<reference evidence="2 3" key="1">
    <citation type="submission" date="2018-09" db="EMBL/GenBank/DDBJ databases">
        <title>Marinorhizobium profundi gen. nov., sp. nov., isolated from a deep-sea sediment sample from the New Britain Trench and proposal of Marinorhizobiaceae fam. nov. in the order Rhizobiales of the class Alphaproteobacteria.</title>
        <authorList>
            <person name="Cao J."/>
        </authorList>
    </citation>
    <scope>NUCLEOTIDE SEQUENCE [LARGE SCALE GENOMIC DNA]</scope>
    <source>
        <strain evidence="2 3">WS11</strain>
    </source>
</reference>
<dbReference type="Pfam" id="PF07693">
    <property type="entry name" value="KAP_NTPase"/>
    <property type="match status" value="1"/>
</dbReference>
<sequence length="693" mass="77729">MNVPNGYVIGLHGKWGSGKTTVVNFILEHIKKHQDEAKKVEHVDFRPWIVSGHQDLMAAFFKLLSEQLKPKEGKVRKLFKRGMHTTAQGTDSLVDAAVTLSVAIDPSGGVFSRLAGGFGKKALNAAASNYLKTPSLQKAYEDLRDLLSKSDRRFFVTIDDIDRLEDDEIRSIMQMVKTIGRLPNVIYLLVYDREIVWRALEEGTDRVGPRFAEKIVQQEVELPLPGKNVLLTMLDEEIKFLTADGENSARWQYIVRDGVHRWMNYPRDVLRFSNALKFVWPALEGEFDSQDLVAIEGIRLFDSTAFDWVRLNRDFLFNEGRYFMGADEERRAKVEALKESLLPTTVDVIMALLTVLFPSQGKWFQGDRYMISENYAASQARRGLASEAGYDAYFALHPSADAVPKSTIDAVFDKLDDEKAITSALRAYVGKDNRRGRAMIGLFLQDLRIRFAVHPKPEPSQQLLNALLSIGDEVLGLPWQGEMFTLEPSGTLRFLVRDLLEAWGEEEAGKHLIAAFEQSNSPFVLADLYFDRGRELGVFPSDDAGRRVISKEDFDKLGTVLMPKIQASANDGSLVNVPYLWDIARSWKHLGDPAAAKEWLRKGIEADGSFTAKVIKGMLTQSSSGGGIRYSFRKEPDEDLYDLGAVYENAKSHLSDANGLTDYEQALLKALVDGVDRIRAGQSPDRFGGDGDE</sequence>
<dbReference type="InterPro" id="IPR052754">
    <property type="entry name" value="NTPase_KAP_P-loop"/>
</dbReference>
<dbReference type="SUPFAM" id="SSF52540">
    <property type="entry name" value="P-loop containing nucleoside triphosphate hydrolases"/>
    <property type="match status" value="1"/>
</dbReference>
<dbReference type="PANTHER" id="PTHR22674:SF6">
    <property type="entry name" value="NTPASE KAP FAMILY P-LOOP DOMAIN-CONTAINING PROTEIN 1"/>
    <property type="match status" value="1"/>
</dbReference>
<dbReference type="AlphaFoldDB" id="A0A3S9B3Z6"/>
<dbReference type="KEGG" id="abaw:D5400_10760"/>
<dbReference type="EMBL" id="CP032509">
    <property type="protein sequence ID" value="AZN71695.1"/>
    <property type="molecule type" value="Genomic_DNA"/>
</dbReference>
<feature type="domain" description="KAP NTPase" evidence="1">
    <location>
        <begin position="3"/>
        <end position="278"/>
    </location>
</feature>
<gene>
    <name evidence="2" type="ORF">D5400_10760</name>
</gene>
<evidence type="ECO:0000313" key="3">
    <source>
        <dbReference type="Proteomes" id="UP000268192"/>
    </source>
</evidence>
<protein>
    <recommendedName>
        <fullName evidence="1">KAP NTPase domain-containing protein</fullName>
    </recommendedName>
</protein>
<dbReference type="InterPro" id="IPR011646">
    <property type="entry name" value="KAP_P-loop"/>
</dbReference>
<organism evidence="2 3">
    <name type="scientific">Georhizobium profundi</name>
    <dbReference type="NCBI Taxonomy" id="2341112"/>
    <lineage>
        <taxon>Bacteria</taxon>
        <taxon>Pseudomonadati</taxon>
        <taxon>Pseudomonadota</taxon>
        <taxon>Alphaproteobacteria</taxon>
        <taxon>Hyphomicrobiales</taxon>
        <taxon>Rhizobiaceae</taxon>
        <taxon>Georhizobium</taxon>
    </lineage>
</organism>
<name>A0A3S9B3Z6_9HYPH</name>
<evidence type="ECO:0000259" key="1">
    <source>
        <dbReference type="Pfam" id="PF07693"/>
    </source>
</evidence>